<name>A0A3N4HP31_ASCIM</name>
<evidence type="ECO:0000313" key="3">
    <source>
        <dbReference type="EMBL" id="RPA75585.1"/>
    </source>
</evidence>
<dbReference type="PANTHER" id="PTHR13016">
    <property type="entry name" value="AMMECR1 HOMOLOG"/>
    <property type="match status" value="1"/>
</dbReference>
<keyword evidence="4" id="KW-1185">Reference proteome</keyword>
<dbReference type="EMBL" id="ML119761">
    <property type="protein sequence ID" value="RPA75585.1"/>
    <property type="molecule type" value="Genomic_DNA"/>
</dbReference>
<sequence>MATIPHCLLAFETLTSILEKRPPLPLSSLEKLYNQHLQNTSGTSSLPEELPPTQLPASTTESANSTSTYASVSAAEKDGVLTSAPLFVTWNKRRADGEKELRGCIGTFTAQPIEEGVKEYARIAAFEDSRFSPITARELPTLEAAISLLTNFEPCADPYDWDLETHGIRISFVYHGRKLGATYLPDVAKEQGWTKEETLQSLMRKAGWAGSRGRWREVVEGAEAGFKVVRYRSSKARVGYKTYKEVVGR</sequence>
<dbReference type="AlphaFoldDB" id="A0A3N4HP31"/>
<dbReference type="Proteomes" id="UP000275078">
    <property type="component" value="Unassembled WGS sequence"/>
</dbReference>
<organism evidence="3 4">
    <name type="scientific">Ascobolus immersus RN42</name>
    <dbReference type="NCBI Taxonomy" id="1160509"/>
    <lineage>
        <taxon>Eukaryota</taxon>
        <taxon>Fungi</taxon>
        <taxon>Dikarya</taxon>
        <taxon>Ascomycota</taxon>
        <taxon>Pezizomycotina</taxon>
        <taxon>Pezizomycetes</taxon>
        <taxon>Pezizales</taxon>
        <taxon>Ascobolaceae</taxon>
        <taxon>Ascobolus</taxon>
    </lineage>
</organism>
<dbReference type="InterPro" id="IPR027485">
    <property type="entry name" value="AMMECR1_N"/>
</dbReference>
<feature type="domain" description="AMMECR1" evidence="2">
    <location>
        <begin position="1"/>
        <end position="247"/>
    </location>
</feature>
<evidence type="ECO:0000256" key="1">
    <source>
        <dbReference type="SAM" id="MobiDB-lite"/>
    </source>
</evidence>
<dbReference type="NCBIfam" id="TIGR00296">
    <property type="entry name" value="TIGR00296 family protein"/>
    <property type="match status" value="1"/>
</dbReference>
<accession>A0A3N4HP31</accession>
<evidence type="ECO:0000313" key="4">
    <source>
        <dbReference type="Proteomes" id="UP000275078"/>
    </source>
</evidence>
<feature type="region of interest" description="Disordered" evidence="1">
    <location>
        <begin position="39"/>
        <end position="68"/>
    </location>
</feature>
<gene>
    <name evidence="3" type="ORF">BJ508DRAFT_418059</name>
</gene>
<dbReference type="OrthoDB" id="24630at2759"/>
<dbReference type="SUPFAM" id="SSF143447">
    <property type="entry name" value="AMMECR1-like"/>
    <property type="match status" value="1"/>
</dbReference>
<feature type="compositionally biased region" description="Low complexity" evidence="1">
    <location>
        <begin position="57"/>
        <end position="68"/>
    </location>
</feature>
<reference evidence="3 4" key="1">
    <citation type="journal article" date="2018" name="Nat. Ecol. Evol.">
        <title>Pezizomycetes genomes reveal the molecular basis of ectomycorrhizal truffle lifestyle.</title>
        <authorList>
            <person name="Murat C."/>
            <person name="Payen T."/>
            <person name="Noel B."/>
            <person name="Kuo A."/>
            <person name="Morin E."/>
            <person name="Chen J."/>
            <person name="Kohler A."/>
            <person name="Krizsan K."/>
            <person name="Balestrini R."/>
            <person name="Da Silva C."/>
            <person name="Montanini B."/>
            <person name="Hainaut M."/>
            <person name="Levati E."/>
            <person name="Barry K.W."/>
            <person name="Belfiori B."/>
            <person name="Cichocki N."/>
            <person name="Clum A."/>
            <person name="Dockter R.B."/>
            <person name="Fauchery L."/>
            <person name="Guy J."/>
            <person name="Iotti M."/>
            <person name="Le Tacon F."/>
            <person name="Lindquist E.A."/>
            <person name="Lipzen A."/>
            <person name="Malagnac F."/>
            <person name="Mello A."/>
            <person name="Molinier V."/>
            <person name="Miyauchi S."/>
            <person name="Poulain J."/>
            <person name="Riccioni C."/>
            <person name="Rubini A."/>
            <person name="Sitrit Y."/>
            <person name="Splivallo R."/>
            <person name="Traeger S."/>
            <person name="Wang M."/>
            <person name="Zifcakova L."/>
            <person name="Wipf D."/>
            <person name="Zambonelli A."/>
            <person name="Paolocci F."/>
            <person name="Nowrousian M."/>
            <person name="Ottonello S."/>
            <person name="Baldrian P."/>
            <person name="Spatafora J.W."/>
            <person name="Henrissat B."/>
            <person name="Nagy L.G."/>
            <person name="Aury J.M."/>
            <person name="Wincker P."/>
            <person name="Grigoriev I.V."/>
            <person name="Bonfante P."/>
            <person name="Martin F.M."/>
        </authorList>
    </citation>
    <scope>NUCLEOTIDE SEQUENCE [LARGE SCALE GENOMIC DNA]</scope>
    <source>
        <strain evidence="3 4">RN42</strain>
    </source>
</reference>
<dbReference type="InterPro" id="IPR002733">
    <property type="entry name" value="AMMECR1_domain"/>
</dbReference>
<dbReference type="STRING" id="1160509.A0A3N4HP31"/>
<dbReference type="InterPro" id="IPR036071">
    <property type="entry name" value="AMMECR1_dom_sf"/>
</dbReference>
<dbReference type="PROSITE" id="PS51112">
    <property type="entry name" value="AMMECR1"/>
    <property type="match status" value="1"/>
</dbReference>
<dbReference type="Pfam" id="PF01871">
    <property type="entry name" value="AMMECR1"/>
    <property type="match status" value="1"/>
</dbReference>
<dbReference type="Gene3D" id="3.30.700.20">
    <property type="entry name" value="Hypothetical protein ph0010, domain 1"/>
    <property type="match status" value="1"/>
</dbReference>
<protein>
    <recommendedName>
        <fullName evidence="2">AMMECR1 domain-containing protein</fullName>
    </recommendedName>
</protein>
<dbReference type="InterPro" id="IPR023473">
    <property type="entry name" value="AMMECR1"/>
</dbReference>
<proteinExistence type="predicted"/>
<dbReference type="PANTHER" id="PTHR13016:SF0">
    <property type="entry name" value="AMME SYNDROME CANDIDATE GENE 1 PROTEIN"/>
    <property type="match status" value="1"/>
</dbReference>
<evidence type="ECO:0000259" key="2">
    <source>
        <dbReference type="PROSITE" id="PS51112"/>
    </source>
</evidence>